<dbReference type="Proteomes" id="UP001152798">
    <property type="component" value="Chromosome 6"/>
</dbReference>
<accession>A0A9P0HNA3</accession>
<protein>
    <submittedName>
        <fullName evidence="1">Uncharacterized protein</fullName>
    </submittedName>
</protein>
<gene>
    <name evidence="1" type="ORF">NEZAVI_LOCUS13953</name>
</gene>
<name>A0A9P0HNA3_NEZVI</name>
<reference evidence="1" key="1">
    <citation type="submission" date="2022-01" db="EMBL/GenBank/DDBJ databases">
        <authorList>
            <person name="King R."/>
        </authorList>
    </citation>
    <scope>NUCLEOTIDE SEQUENCE</scope>
</reference>
<proteinExistence type="predicted"/>
<dbReference type="EMBL" id="OV725082">
    <property type="protein sequence ID" value="CAH1405883.1"/>
    <property type="molecule type" value="Genomic_DNA"/>
</dbReference>
<keyword evidence="2" id="KW-1185">Reference proteome</keyword>
<evidence type="ECO:0000313" key="1">
    <source>
        <dbReference type="EMBL" id="CAH1405883.1"/>
    </source>
</evidence>
<organism evidence="1 2">
    <name type="scientific">Nezara viridula</name>
    <name type="common">Southern green stink bug</name>
    <name type="synonym">Cimex viridulus</name>
    <dbReference type="NCBI Taxonomy" id="85310"/>
    <lineage>
        <taxon>Eukaryota</taxon>
        <taxon>Metazoa</taxon>
        <taxon>Ecdysozoa</taxon>
        <taxon>Arthropoda</taxon>
        <taxon>Hexapoda</taxon>
        <taxon>Insecta</taxon>
        <taxon>Pterygota</taxon>
        <taxon>Neoptera</taxon>
        <taxon>Paraneoptera</taxon>
        <taxon>Hemiptera</taxon>
        <taxon>Heteroptera</taxon>
        <taxon>Panheteroptera</taxon>
        <taxon>Pentatomomorpha</taxon>
        <taxon>Pentatomoidea</taxon>
        <taxon>Pentatomidae</taxon>
        <taxon>Pentatominae</taxon>
        <taxon>Nezara</taxon>
    </lineage>
</organism>
<sequence>MVLFGVDMIPDGIDQQSLSAYLLYPIGKCLGLLEKLSRREDEELFSGGSGLAEVDCREFVMALKLQTSKNYKENGWQPLLNPRRQGEGIKTSEHRSFLPPLCEWRWSERNT</sequence>
<evidence type="ECO:0000313" key="2">
    <source>
        <dbReference type="Proteomes" id="UP001152798"/>
    </source>
</evidence>
<dbReference type="AlphaFoldDB" id="A0A9P0HNA3"/>